<evidence type="ECO:0000256" key="1">
    <source>
        <dbReference type="ARBA" id="ARBA00009600"/>
    </source>
</evidence>
<dbReference type="HAMAP" id="MF_00758">
    <property type="entry name" value="UPF0301"/>
    <property type="match status" value="1"/>
</dbReference>
<proteinExistence type="inferred from homology"/>
<dbReference type="Gene3D" id="3.40.1740.10">
    <property type="entry name" value="VC0467-like"/>
    <property type="match status" value="1"/>
</dbReference>
<evidence type="ECO:0000313" key="3">
    <source>
        <dbReference type="EMBL" id="TFU03841.1"/>
    </source>
</evidence>
<dbReference type="GO" id="GO:0005829">
    <property type="term" value="C:cytosol"/>
    <property type="evidence" value="ECO:0007669"/>
    <property type="project" value="TreeGrafter"/>
</dbReference>
<accession>A0A4Y9EPX9</accession>
<organism evidence="3 4">
    <name type="scientific">Glacieibacterium arshaanense</name>
    <dbReference type="NCBI Taxonomy" id="2511025"/>
    <lineage>
        <taxon>Bacteria</taxon>
        <taxon>Pseudomonadati</taxon>
        <taxon>Pseudomonadota</taxon>
        <taxon>Alphaproteobacteria</taxon>
        <taxon>Sphingomonadales</taxon>
        <taxon>Sphingosinicellaceae</taxon>
        <taxon>Glacieibacterium</taxon>
    </lineage>
</organism>
<dbReference type="EMBL" id="SIHO01000002">
    <property type="protein sequence ID" value="TFU03841.1"/>
    <property type="molecule type" value="Genomic_DNA"/>
</dbReference>
<keyword evidence="4" id="KW-1185">Reference proteome</keyword>
<dbReference type="AlphaFoldDB" id="A0A4Y9EPX9"/>
<name>A0A4Y9EPX9_9SPHN</name>
<dbReference type="SUPFAM" id="SSF143456">
    <property type="entry name" value="VC0467-like"/>
    <property type="match status" value="1"/>
</dbReference>
<dbReference type="Pfam" id="PF02622">
    <property type="entry name" value="DUF179"/>
    <property type="match status" value="1"/>
</dbReference>
<dbReference type="PANTHER" id="PTHR30327">
    <property type="entry name" value="UNCHARACTERIZED PROTEIN YQGE"/>
    <property type="match status" value="1"/>
</dbReference>
<dbReference type="PANTHER" id="PTHR30327:SF1">
    <property type="entry name" value="UPF0301 PROTEIN YQGE"/>
    <property type="match status" value="1"/>
</dbReference>
<evidence type="ECO:0000256" key="2">
    <source>
        <dbReference type="HAMAP-Rule" id="MF_00758"/>
    </source>
</evidence>
<comment type="similarity">
    <text evidence="1 2">Belongs to the UPF0301 (AlgH) family.</text>
</comment>
<dbReference type="InterPro" id="IPR003774">
    <property type="entry name" value="AlgH-like"/>
</dbReference>
<sequence length="190" mass="19949">MDPPYLVGQLLLSLPGIGDPRFERAVIAMCVHDGDGALGIMVNQPLEGITARDLMAQLDIDPGVTPPAPVFGGGPVEPGRGFVLHSADYEGQSTIAVSAGTGPLRWGLTSTLDILNDIAAGHGPKNWLMAVGYTGWGAGQLDGEMLRHGWQAAPADDALLWETRPDKRWTAAYAAIGINAQMLSPTVGRA</sequence>
<dbReference type="OrthoDB" id="9807486at2"/>
<gene>
    <name evidence="3" type="ORF">EUV02_07285</name>
</gene>
<protein>
    <recommendedName>
        <fullName evidence="2">UPF0301 protein EUV02_07285</fullName>
    </recommendedName>
</protein>
<reference evidence="3 4" key="1">
    <citation type="submission" date="2019-02" db="EMBL/GenBank/DDBJ databases">
        <title>Polymorphobacter sp. isolated from the lake at the Tibet of China.</title>
        <authorList>
            <person name="Li A."/>
        </authorList>
    </citation>
    <scope>NUCLEOTIDE SEQUENCE [LARGE SCALE GENOMIC DNA]</scope>
    <source>
        <strain evidence="3 4">DJ1R-1</strain>
    </source>
</reference>
<evidence type="ECO:0000313" key="4">
    <source>
        <dbReference type="Proteomes" id="UP000297737"/>
    </source>
</evidence>
<comment type="caution">
    <text evidence="3">The sequence shown here is derived from an EMBL/GenBank/DDBJ whole genome shotgun (WGS) entry which is preliminary data.</text>
</comment>
<dbReference type="Proteomes" id="UP000297737">
    <property type="component" value="Unassembled WGS sequence"/>
</dbReference>